<dbReference type="InterPro" id="IPR052194">
    <property type="entry name" value="MESH1"/>
</dbReference>
<dbReference type="Pfam" id="PF13328">
    <property type="entry name" value="HD_4"/>
    <property type="match status" value="1"/>
</dbReference>
<evidence type="ECO:0000313" key="3">
    <source>
        <dbReference type="Proteomes" id="UP000182814"/>
    </source>
</evidence>
<accession>A0A0J6HHE3</accession>
<organism evidence="2 3">
    <name type="scientific">Pseudomonas lini</name>
    <dbReference type="NCBI Taxonomy" id="163011"/>
    <lineage>
        <taxon>Bacteria</taxon>
        <taxon>Pseudomonadati</taxon>
        <taxon>Pseudomonadota</taxon>
        <taxon>Gammaproteobacteria</taxon>
        <taxon>Pseudomonadales</taxon>
        <taxon>Pseudomonadaceae</taxon>
        <taxon>Pseudomonas</taxon>
    </lineage>
</organism>
<dbReference type="Gene3D" id="1.10.3210.10">
    <property type="entry name" value="Hypothetical protein af1432"/>
    <property type="match status" value="1"/>
</dbReference>
<dbReference type="EMBL" id="VZPO01000006">
    <property type="protein sequence ID" value="KAB0503449.1"/>
    <property type="molecule type" value="Genomic_DNA"/>
</dbReference>
<evidence type="ECO:0000313" key="2">
    <source>
        <dbReference type="EMBL" id="SDT48835.1"/>
    </source>
</evidence>
<dbReference type="EMBL" id="LT629746">
    <property type="protein sequence ID" value="SDT48835.1"/>
    <property type="molecule type" value="Genomic_DNA"/>
</dbReference>
<reference evidence="2" key="1">
    <citation type="submission" date="2016-10" db="EMBL/GenBank/DDBJ databases">
        <authorList>
            <person name="de Groot N.N."/>
        </authorList>
    </citation>
    <scope>NUCLEOTIDE SEQUENCE [LARGE SCALE GENOMIC DNA]</scope>
    <source>
        <strain evidence="2">BS3782</strain>
    </source>
</reference>
<keyword evidence="3" id="KW-1185">Reference proteome</keyword>
<name>A0A0J6HHE3_9PSED</name>
<dbReference type="SUPFAM" id="SSF109604">
    <property type="entry name" value="HD-domain/PDEase-like"/>
    <property type="match status" value="1"/>
</dbReference>
<dbReference type="PANTHER" id="PTHR46246">
    <property type="entry name" value="GUANOSINE-3',5'-BIS(DIPHOSPHATE) 3'-PYROPHOSPHOHYDROLASE MESH1"/>
    <property type="match status" value="1"/>
</dbReference>
<evidence type="ECO:0000313" key="1">
    <source>
        <dbReference type="EMBL" id="KAB0503449.1"/>
    </source>
</evidence>
<reference evidence="1 4" key="3">
    <citation type="submission" date="2019-09" db="EMBL/GenBank/DDBJ databases">
        <title>Draft genome sequences of 48 bacterial type strains from the CCUG.</title>
        <authorList>
            <person name="Tunovic T."/>
            <person name="Pineiro-Iglesias B."/>
            <person name="Unosson C."/>
            <person name="Inganas E."/>
            <person name="Ohlen M."/>
            <person name="Cardew S."/>
            <person name="Jensie-Markopoulos S."/>
            <person name="Salva-Serra F."/>
            <person name="Jaen-Luchoro D."/>
            <person name="Karlsson R."/>
            <person name="Svensson-Stadler L."/>
            <person name="Chun J."/>
            <person name="Moore E."/>
        </authorList>
    </citation>
    <scope>NUCLEOTIDE SEQUENCE [LARGE SCALE GENOMIC DNA]</scope>
    <source>
        <strain evidence="1 4">CCUG 51522</strain>
    </source>
</reference>
<gene>
    <name evidence="1" type="ORF">F7R14_16955</name>
    <name evidence="2" type="ORF">SAMN04490191_4717</name>
</gene>
<dbReference type="PATRIC" id="fig|163011.3.peg.3015"/>
<dbReference type="Proteomes" id="UP000434925">
    <property type="component" value="Unassembled WGS sequence"/>
</dbReference>
<sequence>MSQTLERAIAIAAAAHEGQVDKGGAPYILHPLKVMLRVNTLEERIVAVLHDVVEDCGISFDDLRNEGFSETVLMAIASVTKVPDESYEEFVERAAQNPIGRVVKLADLEENSDLSRIAQPSWEDLERVEKYRRAMGVLRS</sequence>
<dbReference type="AlphaFoldDB" id="A0A0J6HHE3"/>
<reference evidence="3" key="2">
    <citation type="submission" date="2016-10" db="EMBL/GenBank/DDBJ databases">
        <authorList>
            <person name="Varghese N."/>
            <person name="Submissions S."/>
        </authorList>
    </citation>
    <scope>NUCLEOTIDE SEQUENCE [LARGE SCALE GENOMIC DNA]</scope>
    <source>
        <strain evidence="3">BS3782</strain>
    </source>
</reference>
<dbReference type="GO" id="GO:0008893">
    <property type="term" value="F:guanosine-3',5'-bis(diphosphate) 3'-diphosphatase activity"/>
    <property type="evidence" value="ECO:0007669"/>
    <property type="project" value="TreeGrafter"/>
</dbReference>
<dbReference type="Proteomes" id="UP000182814">
    <property type="component" value="Chromosome I"/>
</dbReference>
<dbReference type="RefSeq" id="WP_038983820.1">
    <property type="nucleotide sequence ID" value="NZ_JABTYG010000003.1"/>
</dbReference>
<protein>
    <submittedName>
        <fullName evidence="2">HD domain-containing protein</fullName>
    </submittedName>
</protein>
<evidence type="ECO:0000313" key="4">
    <source>
        <dbReference type="Proteomes" id="UP000434925"/>
    </source>
</evidence>
<dbReference type="PANTHER" id="PTHR46246:SF1">
    <property type="entry name" value="GUANOSINE-3',5'-BIS(DIPHOSPHATE) 3'-PYROPHOSPHOHYDROLASE MESH1"/>
    <property type="match status" value="1"/>
</dbReference>
<proteinExistence type="predicted"/>